<evidence type="ECO:0000256" key="2">
    <source>
        <dbReference type="ARBA" id="ARBA00022475"/>
    </source>
</evidence>
<feature type="transmembrane region" description="Helical" evidence="10">
    <location>
        <begin position="312"/>
        <end position="336"/>
    </location>
</feature>
<evidence type="ECO:0000256" key="1">
    <source>
        <dbReference type="ARBA" id="ARBA00004651"/>
    </source>
</evidence>
<dbReference type="GO" id="GO:0005886">
    <property type="term" value="C:plasma membrane"/>
    <property type="evidence" value="ECO:0007669"/>
    <property type="project" value="UniProtKB-SubCell"/>
</dbReference>
<evidence type="ECO:0000256" key="7">
    <source>
        <dbReference type="ARBA" id="ARBA00023136"/>
    </source>
</evidence>
<dbReference type="Pfam" id="PF02949">
    <property type="entry name" value="7tm_6"/>
    <property type="match status" value="1"/>
</dbReference>
<evidence type="ECO:0000256" key="10">
    <source>
        <dbReference type="RuleBase" id="RU351113"/>
    </source>
</evidence>
<gene>
    <name evidence="11" type="primary">OR26</name>
</gene>
<organism evidence="11">
    <name type="scientific">Dendrolimus kikuchii</name>
    <dbReference type="NCBI Taxonomy" id="765133"/>
    <lineage>
        <taxon>Eukaryota</taxon>
        <taxon>Metazoa</taxon>
        <taxon>Ecdysozoa</taxon>
        <taxon>Arthropoda</taxon>
        <taxon>Hexapoda</taxon>
        <taxon>Insecta</taxon>
        <taxon>Pterygota</taxon>
        <taxon>Neoptera</taxon>
        <taxon>Endopterygota</taxon>
        <taxon>Lepidoptera</taxon>
        <taxon>Glossata</taxon>
        <taxon>Ditrysia</taxon>
        <taxon>Bombycoidea</taxon>
        <taxon>Lasiocampidae</taxon>
        <taxon>Dendrolimus</taxon>
    </lineage>
</organism>
<evidence type="ECO:0000256" key="4">
    <source>
        <dbReference type="ARBA" id="ARBA00022692"/>
    </source>
</evidence>
<feature type="transmembrane region" description="Helical" evidence="10">
    <location>
        <begin position="203"/>
        <end position="236"/>
    </location>
</feature>
<dbReference type="InterPro" id="IPR004117">
    <property type="entry name" value="7tm6_olfct_rcpt"/>
</dbReference>
<keyword evidence="5 10" id="KW-0552">Olfaction</keyword>
<accession>A0A076E9C9</accession>
<keyword evidence="3 10" id="KW-0716">Sensory transduction</keyword>
<sequence>MFTVGIMMMAEIGDLVRIWGNVPLMVETSYLLFTHLVYVLKIINVVIHSEAIFDVVKEGDEELDIEERAEGKEIVKRSNRDTKILLYTVFLFCCGSAFSWGATEDRELLFRAWYPFDVTKTPAYEVAYIHQSLAIMILALTNSSLDALEISLVGVCRCRLSLLKLSLRTLFQDINVDVKHRISKEDDNAVSERLRVCIKKHQIVLEATAIIESCFTYSILALFTVSIVVLCVSAYQLGEVELDNEFRVAFMFTYLFGMVTQVFVYCYQGHHLSEESLEIADTVYELPWYICSIQLRRSLLVMMARSRRAAEITAGGFTTLSLGCFMSIIKVSYSFLTVLQQVDE</sequence>
<dbReference type="GO" id="GO:0007165">
    <property type="term" value="P:signal transduction"/>
    <property type="evidence" value="ECO:0007669"/>
    <property type="project" value="UniProtKB-KW"/>
</dbReference>
<dbReference type="GO" id="GO:0004984">
    <property type="term" value="F:olfactory receptor activity"/>
    <property type="evidence" value="ECO:0007669"/>
    <property type="project" value="InterPro"/>
</dbReference>
<protein>
    <recommendedName>
        <fullName evidence="10">Odorant receptor</fullName>
    </recommendedName>
</protein>
<dbReference type="PANTHER" id="PTHR21137:SF35">
    <property type="entry name" value="ODORANT RECEPTOR 19A-RELATED"/>
    <property type="match status" value="1"/>
</dbReference>
<comment type="subcellular location">
    <subcellularLocation>
        <location evidence="1 10">Cell membrane</location>
        <topology evidence="1 10">Multi-pass membrane protein</topology>
    </subcellularLocation>
</comment>
<keyword evidence="7 10" id="KW-0472">Membrane</keyword>
<evidence type="ECO:0000256" key="3">
    <source>
        <dbReference type="ARBA" id="ARBA00022606"/>
    </source>
</evidence>
<dbReference type="AlphaFoldDB" id="A0A076E9C9"/>
<keyword evidence="2" id="KW-1003">Cell membrane</keyword>
<dbReference type="GO" id="GO:0005549">
    <property type="term" value="F:odorant binding"/>
    <property type="evidence" value="ECO:0007669"/>
    <property type="project" value="InterPro"/>
</dbReference>
<evidence type="ECO:0000256" key="5">
    <source>
        <dbReference type="ARBA" id="ARBA00022725"/>
    </source>
</evidence>
<dbReference type="PANTHER" id="PTHR21137">
    <property type="entry name" value="ODORANT RECEPTOR"/>
    <property type="match status" value="1"/>
</dbReference>
<feature type="transmembrane region" description="Helical" evidence="10">
    <location>
        <begin position="248"/>
        <end position="267"/>
    </location>
</feature>
<proteinExistence type="evidence at transcript level"/>
<keyword evidence="6 10" id="KW-1133">Transmembrane helix</keyword>
<comment type="similarity">
    <text evidence="10">Belongs to the insect chemoreceptor superfamily. Heteromeric odorant receptor channel (TC 1.A.69) family.</text>
</comment>
<evidence type="ECO:0000256" key="9">
    <source>
        <dbReference type="ARBA" id="ARBA00023224"/>
    </source>
</evidence>
<evidence type="ECO:0000313" key="11">
    <source>
        <dbReference type="EMBL" id="AII01103.1"/>
    </source>
</evidence>
<name>A0A076E9C9_9NEOP</name>
<keyword evidence="4 10" id="KW-0812">Transmembrane</keyword>
<evidence type="ECO:0000256" key="8">
    <source>
        <dbReference type="ARBA" id="ARBA00023170"/>
    </source>
</evidence>
<evidence type="ECO:0000256" key="6">
    <source>
        <dbReference type="ARBA" id="ARBA00022989"/>
    </source>
</evidence>
<keyword evidence="9 10" id="KW-0807">Transducer</keyword>
<dbReference type="EMBL" id="KF487705">
    <property type="protein sequence ID" value="AII01103.1"/>
    <property type="molecule type" value="mRNA"/>
</dbReference>
<feature type="transmembrane region" description="Helical" evidence="10">
    <location>
        <begin position="84"/>
        <end position="103"/>
    </location>
</feature>
<keyword evidence="8 10" id="KW-0675">Receptor</keyword>
<reference evidence="11" key="1">
    <citation type="journal article" date="2014" name="Insect Biochem. Mol. Biol.">
        <title>Antennal transcriptome analysis and comparison of olfactory genes in two sympatric defoliators, Dendrolimus houi and Dendrolimus kikuchii (Lepidoptera: Lasiocampidae).</title>
        <authorList>
            <person name="Zhang S."/>
            <person name="Zhang Z."/>
            <person name="Wang H."/>
            <person name="Kong X."/>
        </authorList>
    </citation>
    <scope>NUCLEOTIDE SEQUENCE</scope>
</reference>
<comment type="caution">
    <text evidence="10">Lacks conserved residue(s) required for the propagation of feature annotation.</text>
</comment>